<evidence type="ECO:0008006" key="3">
    <source>
        <dbReference type="Google" id="ProtNLM"/>
    </source>
</evidence>
<sequence>MRAPKVNPERLAREIGVEATGDASDALTLAAEAATEYIKRYRGDEKAWGADVEKGAYLLAANLYRDNASTGIAEGWETQGNPFARATDIRIEQLCRIGRFAPPKVG</sequence>
<gene>
    <name evidence="1" type="ORF">M3D15_08690</name>
</gene>
<evidence type="ECO:0000313" key="2">
    <source>
        <dbReference type="Proteomes" id="UP001525379"/>
    </source>
</evidence>
<organism evidence="1 2">
    <name type="scientific">Pseudoclavibacter albus</name>
    <dbReference type="NCBI Taxonomy" id="272241"/>
    <lineage>
        <taxon>Bacteria</taxon>
        <taxon>Bacillati</taxon>
        <taxon>Actinomycetota</taxon>
        <taxon>Actinomycetes</taxon>
        <taxon>Micrococcales</taxon>
        <taxon>Microbacteriaceae</taxon>
        <taxon>Pseudoclavibacter</taxon>
    </lineage>
</organism>
<proteinExistence type="predicted"/>
<evidence type="ECO:0000313" key="1">
    <source>
        <dbReference type="EMBL" id="MCT2043400.1"/>
    </source>
</evidence>
<dbReference type="EMBL" id="JALXSQ010000041">
    <property type="protein sequence ID" value="MCT2043400.1"/>
    <property type="molecule type" value="Genomic_DNA"/>
</dbReference>
<dbReference type="Proteomes" id="UP001525379">
    <property type="component" value="Unassembled WGS sequence"/>
</dbReference>
<dbReference type="RefSeq" id="WP_260104573.1">
    <property type="nucleotide sequence ID" value="NZ_JALXSQ010000041.1"/>
</dbReference>
<reference evidence="1 2" key="1">
    <citation type="submission" date="2022-04" db="EMBL/GenBank/DDBJ databases">
        <title>Human microbiome associated bacterial genomes.</title>
        <authorList>
            <person name="Sandstrom S."/>
            <person name="Salamzade R."/>
            <person name="Kalan L.R."/>
        </authorList>
    </citation>
    <scope>NUCLEOTIDE SEQUENCE [LARGE SCALE GENOMIC DNA]</scope>
    <source>
        <strain evidence="2">p3-SID1799</strain>
    </source>
</reference>
<keyword evidence="2" id="KW-1185">Reference proteome</keyword>
<comment type="caution">
    <text evidence="1">The sequence shown here is derived from an EMBL/GenBank/DDBJ whole genome shotgun (WGS) entry which is preliminary data.</text>
</comment>
<protein>
    <recommendedName>
        <fullName evidence="3">Phage gp6-like head-tail connector protein</fullName>
    </recommendedName>
</protein>
<name>A0ABT2HYL0_9MICO</name>
<accession>A0ABT2HYL0</accession>